<reference evidence="3" key="1">
    <citation type="journal article" date="2019" name="Int. J. Syst. Evol. Microbiol.">
        <title>The Global Catalogue of Microorganisms (GCM) 10K type strain sequencing project: providing services to taxonomists for standard genome sequencing and annotation.</title>
        <authorList>
            <consortium name="The Broad Institute Genomics Platform"/>
            <consortium name="The Broad Institute Genome Sequencing Center for Infectious Disease"/>
            <person name="Wu L."/>
            <person name="Ma J."/>
        </authorList>
    </citation>
    <scope>NUCLEOTIDE SEQUENCE [LARGE SCALE GENOMIC DNA]</scope>
    <source>
        <strain evidence="3">NBRC 108730</strain>
    </source>
</reference>
<keyword evidence="3" id="KW-1185">Reference proteome</keyword>
<dbReference type="EMBL" id="BSUZ01000001">
    <property type="protein sequence ID" value="GMA86123.1"/>
    <property type="molecule type" value="Genomic_DNA"/>
</dbReference>
<accession>A0ABQ6JD59</accession>
<evidence type="ECO:0000313" key="2">
    <source>
        <dbReference type="EMBL" id="GMA86123.1"/>
    </source>
</evidence>
<comment type="caution">
    <text evidence="2">The sequence shown here is derived from an EMBL/GenBank/DDBJ whole genome shotgun (WGS) entry which is preliminary data.</text>
</comment>
<dbReference type="Proteomes" id="UP001157017">
    <property type="component" value="Unassembled WGS sequence"/>
</dbReference>
<name>A0ABQ6JD59_9ACTN</name>
<protein>
    <submittedName>
        <fullName evidence="2">Uncharacterized protein</fullName>
    </submittedName>
</protein>
<feature type="region of interest" description="Disordered" evidence="1">
    <location>
        <begin position="76"/>
        <end position="107"/>
    </location>
</feature>
<organism evidence="2 3">
    <name type="scientific">Angustibacter aerolatus</name>
    <dbReference type="NCBI Taxonomy" id="1162965"/>
    <lineage>
        <taxon>Bacteria</taxon>
        <taxon>Bacillati</taxon>
        <taxon>Actinomycetota</taxon>
        <taxon>Actinomycetes</taxon>
        <taxon>Kineosporiales</taxon>
        <taxon>Kineosporiaceae</taxon>
    </lineage>
</organism>
<evidence type="ECO:0000313" key="3">
    <source>
        <dbReference type="Proteomes" id="UP001157017"/>
    </source>
</evidence>
<gene>
    <name evidence="2" type="ORF">GCM10025868_13730</name>
</gene>
<evidence type="ECO:0000256" key="1">
    <source>
        <dbReference type="SAM" id="MobiDB-lite"/>
    </source>
</evidence>
<proteinExistence type="predicted"/>
<sequence>MAAGPPVSRRHCWVLGPPDAPGRWPGLLVEWARTGDVWRGRVVYVVDDEGQAVLVESWVPSRQARTALTRARLPVAGAPSERRARPSNGAGADFTWRAGPRVSGGGR</sequence>